<feature type="chain" id="PRO_5028853491" evidence="3">
    <location>
        <begin position="25"/>
        <end position="281"/>
    </location>
</feature>
<evidence type="ECO:0000313" key="5">
    <source>
        <dbReference type="Proteomes" id="UP000516093"/>
    </source>
</evidence>
<dbReference type="Gene3D" id="3.40.50.1820">
    <property type="entry name" value="alpha/beta hydrolase"/>
    <property type="match status" value="1"/>
</dbReference>
<organism evidence="4 5">
    <name type="scientific">Hymenobacter qilianensis</name>
    <dbReference type="NCBI Taxonomy" id="1385715"/>
    <lineage>
        <taxon>Bacteria</taxon>
        <taxon>Pseudomonadati</taxon>
        <taxon>Bacteroidota</taxon>
        <taxon>Cytophagia</taxon>
        <taxon>Cytophagales</taxon>
        <taxon>Hymenobacteraceae</taxon>
        <taxon>Hymenobacter</taxon>
    </lineage>
</organism>
<evidence type="ECO:0000256" key="1">
    <source>
        <dbReference type="ARBA" id="ARBA00005622"/>
    </source>
</evidence>
<dbReference type="KEGG" id="hqi:H9L05_00140"/>
<evidence type="ECO:0000256" key="3">
    <source>
        <dbReference type="SAM" id="SignalP"/>
    </source>
</evidence>
<dbReference type="PANTHER" id="PTHR40841">
    <property type="entry name" value="SIDEROPHORE TRIACETYLFUSARININE C ESTERASE"/>
    <property type="match status" value="1"/>
</dbReference>
<comment type="similarity">
    <text evidence="1">Belongs to the esterase D family.</text>
</comment>
<name>A0A7H0GVG2_9BACT</name>
<sequence length="281" mass="30990">MKYTFLLPLMLLLLGVVYSQPTAAQNQAAPLTIGQTFTLVSSALGETRRINVYLPPGYADSATMRLPVLYMPDGGMAEDFLHVAGLVQVGTGNNTMRPFIVVGIENTERRRDTTGPTTNAEDRKIAPRVGGSAAFRKFIRTELMPAIRQRYRTTAETAIVGESLAGLFVVETLLLEPDLFDTYVAFDPSLWWNNSQLVAQADKILRTYAGPAKTLYVAFSSDTETAPTTQRFAAILKSAAPAKLTHYYQAMPEETHATIYHPAALRAFRIVFRPRKAAPTK</sequence>
<dbReference type="EMBL" id="CP060784">
    <property type="protein sequence ID" value="QNP52278.1"/>
    <property type="molecule type" value="Genomic_DNA"/>
</dbReference>
<dbReference type="Proteomes" id="UP000516093">
    <property type="component" value="Chromosome"/>
</dbReference>
<keyword evidence="5" id="KW-1185">Reference proteome</keyword>
<gene>
    <name evidence="4" type="ORF">H9L05_00140</name>
</gene>
<keyword evidence="2 4" id="KW-0378">Hydrolase</keyword>
<dbReference type="InterPro" id="IPR052558">
    <property type="entry name" value="Siderophore_Hydrolase_D"/>
</dbReference>
<dbReference type="InterPro" id="IPR029058">
    <property type="entry name" value="AB_hydrolase_fold"/>
</dbReference>
<dbReference type="Pfam" id="PF00756">
    <property type="entry name" value="Esterase"/>
    <property type="match status" value="1"/>
</dbReference>
<evidence type="ECO:0000256" key="2">
    <source>
        <dbReference type="ARBA" id="ARBA00022801"/>
    </source>
</evidence>
<protein>
    <submittedName>
        <fullName evidence="4">Alpha/beta hydrolase</fullName>
    </submittedName>
</protein>
<reference evidence="4 5" key="1">
    <citation type="submission" date="2020-08" db="EMBL/GenBank/DDBJ databases">
        <title>Genome sequence of Hymenobacter qilianensis JCM 19763T.</title>
        <authorList>
            <person name="Hyun D.-W."/>
            <person name="Bae J.-W."/>
        </authorList>
    </citation>
    <scope>NUCLEOTIDE SEQUENCE [LARGE SCALE GENOMIC DNA]</scope>
    <source>
        <strain evidence="4 5">JCM 19763</strain>
    </source>
</reference>
<keyword evidence="3" id="KW-0732">Signal</keyword>
<feature type="signal peptide" evidence="3">
    <location>
        <begin position="1"/>
        <end position="24"/>
    </location>
</feature>
<dbReference type="PANTHER" id="PTHR40841:SF2">
    <property type="entry name" value="SIDEROPHORE-DEGRADING ESTERASE (EUROFUNG)"/>
    <property type="match status" value="1"/>
</dbReference>
<dbReference type="InterPro" id="IPR000801">
    <property type="entry name" value="Esterase-like"/>
</dbReference>
<proteinExistence type="inferred from homology"/>
<accession>A0A7H0GVG2</accession>
<evidence type="ECO:0000313" key="4">
    <source>
        <dbReference type="EMBL" id="QNP52278.1"/>
    </source>
</evidence>
<dbReference type="AlphaFoldDB" id="A0A7H0GVG2"/>
<dbReference type="GO" id="GO:0016788">
    <property type="term" value="F:hydrolase activity, acting on ester bonds"/>
    <property type="evidence" value="ECO:0007669"/>
    <property type="project" value="TreeGrafter"/>
</dbReference>
<dbReference type="SUPFAM" id="SSF53474">
    <property type="entry name" value="alpha/beta-Hydrolases"/>
    <property type="match status" value="1"/>
</dbReference>